<sequence length="337" mass="35721">MATMRAARLNVTTRTLEVTDVPRPVPGRDEVLVRVMAAGVCLSDVHLIDGSLTPLHLKGDTVTLGHEVSGVVEELGPEVLDVGVGDRVALQAGEHDRHGQVLTRGVDYDGGWAEYALASTDTLVPIPDALPFDEAAIIPDAVSTPWAAVTTTGDVRPAEAVCVWGVGGLGAHAVQLLRLVGAAPIIAADPDAQARARALDYGADVALDSTAEDFLTRIGQLTHGRGLDAAFDFAGVPVVREQAVKVLGEHGRLVLVGLTNRPLEVADGTRFSYLRQQILGHYGSEPEHVVQLVDLVAAGRLEFSRSISDSLSLGQAPEAVRRLRERIGSPVRIVLRP</sequence>
<protein>
    <submittedName>
        <fullName evidence="7">D-arabinose 1-dehydrogenase-like Zn-dependent alcohol dehydrogenase</fullName>
    </submittedName>
</protein>
<evidence type="ECO:0000256" key="3">
    <source>
        <dbReference type="ARBA" id="ARBA00022833"/>
    </source>
</evidence>
<dbReference type="SUPFAM" id="SSF50129">
    <property type="entry name" value="GroES-like"/>
    <property type="match status" value="1"/>
</dbReference>
<dbReference type="RefSeq" id="WP_179823439.1">
    <property type="nucleotide sequence ID" value="NZ_JACCFS010000001.1"/>
</dbReference>
<evidence type="ECO:0000313" key="7">
    <source>
        <dbReference type="EMBL" id="NYJ34699.1"/>
    </source>
</evidence>
<evidence type="ECO:0000256" key="4">
    <source>
        <dbReference type="ARBA" id="ARBA00023002"/>
    </source>
</evidence>
<dbReference type="Pfam" id="PF08240">
    <property type="entry name" value="ADH_N"/>
    <property type="match status" value="1"/>
</dbReference>
<dbReference type="AlphaFoldDB" id="A0A7Z0JAR0"/>
<dbReference type="GO" id="GO:0008270">
    <property type="term" value="F:zinc ion binding"/>
    <property type="evidence" value="ECO:0007669"/>
    <property type="project" value="InterPro"/>
</dbReference>
<dbReference type="EMBL" id="JACCFS010000001">
    <property type="protein sequence ID" value="NYJ34699.1"/>
    <property type="molecule type" value="Genomic_DNA"/>
</dbReference>
<dbReference type="SMART" id="SM00829">
    <property type="entry name" value="PKS_ER"/>
    <property type="match status" value="1"/>
</dbReference>
<dbReference type="Proteomes" id="UP000572051">
    <property type="component" value="Unassembled WGS sequence"/>
</dbReference>
<comment type="similarity">
    <text evidence="5">Belongs to the zinc-containing alcohol dehydrogenase family.</text>
</comment>
<comment type="caution">
    <text evidence="7">The sequence shown here is derived from an EMBL/GenBank/DDBJ whole genome shotgun (WGS) entry which is preliminary data.</text>
</comment>
<reference evidence="7 8" key="1">
    <citation type="submission" date="2020-07" db="EMBL/GenBank/DDBJ databases">
        <title>Sequencing the genomes of 1000 actinobacteria strains.</title>
        <authorList>
            <person name="Klenk H.-P."/>
        </authorList>
    </citation>
    <scope>NUCLEOTIDE SEQUENCE [LARGE SCALE GENOMIC DNA]</scope>
    <source>
        <strain evidence="7 8">DSM 44442</strain>
    </source>
</reference>
<dbReference type="Pfam" id="PF00107">
    <property type="entry name" value="ADH_zinc_N"/>
    <property type="match status" value="1"/>
</dbReference>
<comment type="cofactor">
    <cofactor evidence="1 5">
        <name>Zn(2+)</name>
        <dbReference type="ChEBI" id="CHEBI:29105"/>
    </cofactor>
</comment>
<evidence type="ECO:0000259" key="6">
    <source>
        <dbReference type="SMART" id="SM00829"/>
    </source>
</evidence>
<dbReference type="InterPro" id="IPR011032">
    <property type="entry name" value="GroES-like_sf"/>
</dbReference>
<dbReference type="InterPro" id="IPR013154">
    <property type="entry name" value="ADH-like_N"/>
</dbReference>
<dbReference type="InterPro" id="IPR036291">
    <property type="entry name" value="NAD(P)-bd_dom_sf"/>
</dbReference>
<organism evidence="7 8">
    <name type="scientific">Nocardiopsis aegyptia</name>
    <dbReference type="NCBI Taxonomy" id="220378"/>
    <lineage>
        <taxon>Bacteria</taxon>
        <taxon>Bacillati</taxon>
        <taxon>Actinomycetota</taxon>
        <taxon>Actinomycetes</taxon>
        <taxon>Streptosporangiales</taxon>
        <taxon>Nocardiopsidaceae</taxon>
        <taxon>Nocardiopsis</taxon>
    </lineage>
</organism>
<dbReference type="GO" id="GO:0016491">
    <property type="term" value="F:oxidoreductase activity"/>
    <property type="evidence" value="ECO:0007669"/>
    <property type="project" value="UniProtKB-KW"/>
</dbReference>
<dbReference type="PANTHER" id="PTHR43401:SF2">
    <property type="entry name" value="L-THREONINE 3-DEHYDROGENASE"/>
    <property type="match status" value="1"/>
</dbReference>
<dbReference type="PANTHER" id="PTHR43401">
    <property type="entry name" value="L-THREONINE 3-DEHYDROGENASE"/>
    <property type="match status" value="1"/>
</dbReference>
<evidence type="ECO:0000256" key="5">
    <source>
        <dbReference type="RuleBase" id="RU361277"/>
    </source>
</evidence>
<proteinExistence type="inferred from homology"/>
<name>A0A7Z0JAR0_9ACTN</name>
<keyword evidence="3 5" id="KW-0862">Zinc</keyword>
<keyword evidence="2 5" id="KW-0479">Metal-binding</keyword>
<accession>A0A7Z0JAR0</accession>
<dbReference type="Gene3D" id="3.90.180.10">
    <property type="entry name" value="Medium-chain alcohol dehydrogenases, catalytic domain"/>
    <property type="match status" value="1"/>
</dbReference>
<evidence type="ECO:0000256" key="1">
    <source>
        <dbReference type="ARBA" id="ARBA00001947"/>
    </source>
</evidence>
<dbReference type="SUPFAM" id="SSF51735">
    <property type="entry name" value="NAD(P)-binding Rossmann-fold domains"/>
    <property type="match status" value="1"/>
</dbReference>
<dbReference type="InterPro" id="IPR020843">
    <property type="entry name" value="ER"/>
</dbReference>
<dbReference type="PROSITE" id="PS00059">
    <property type="entry name" value="ADH_ZINC"/>
    <property type="match status" value="1"/>
</dbReference>
<dbReference type="InterPro" id="IPR050129">
    <property type="entry name" value="Zn_alcohol_dh"/>
</dbReference>
<evidence type="ECO:0000313" key="8">
    <source>
        <dbReference type="Proteomes" id="UP000572051"/>
    </source>
</evidence>
<feature type="domain" description="Enoyl reductase (ER)" evidence="6">
    <location>
        <begin position="12"/>
        <end position="335"/>
    </location>
</feature>
<dbReference type="InterPro" id="IPR002328">
    <property type="entry name" value="ADH_Zn_CS"/>
</dbReference>
<dbReference type="InterPro" id="IPR013149">
    <property type="entry name" value="ADH-like_C"/>
</dbReference>
<dbReference type="CDD" id="cd08254">
    <property type="entry name" value="hydroxyacyl_CoA_DH"/>
    <property type="match status" value="1"/>
</dbReference>
<evidence type="ECO:0000256" key="2">
    <source>
        <dbReference type="ARBA" id="ARBA00022723"/>
    </source>
</evidence>
<keyword evidence="8" id="KW-1185">Reference proteome</keyword>
<keyword evidence="4" id="KW-0560">Oxidoreductase</keyword>
<gene>
    <name evidence="7" type="ORF">HNR10_002580</name>
</gene>